<dbReference type="AlphaFoldDB" id="A0A5C0UDN7"/>
<gene>
    <name evidence="2" type="ORF">FZC35_02140</name>
</gene>
<sequence>MNILKNILHFHNKTTNYIHDKYMCILCAFWIVPFLAGMTIVWISALIILFGLSLFIPFFMSMFVLLSIAFALVNIVTQAPLLGILFIGALFLFRDQINYIWNQLFIAKSYSIQKPSISGHTPMILSLFIIHALMYIMPIPTMWKFGILALMSAYMFKKTNHDNCDQSNHIHHHCCDSNHNNNCSKK</sequence>
<keyword evidence="1" id="KW-0812">Transmembrane</keyword>
<feature type="transmembrane region" description="Helical" evidence="1">
    <location>
        <begin position="80"/>
        <end position="97"/>
    </location>
</feature>
<protein>
    <submittedName>
        <fullName evidence="2">Uncharacterized protein</fullName>
    </submittedName>
</protein>
<evidence type="ECO:0000313" key="3">
    <source>
        <dbReference type="Proteomes" id="UP000325155"/>
    </source>
</evidence>
<accession>A0A5C0UDN7</accession>
<feature type="transmembrane region" description="Helical" evidence="1">
    <location>
        <begin position="21"/>
        <end position="48"/>
    </location>
</feature>
<dbReference type="Proteomes" id="UP000325155">
    <property type="component" value="Chromosome"/>
</dbReference>
<dbReference type="OrthoDB" id="9867445at2"/>
<evidence type="ECO:0000313" key="2">
    <source>
        <dbReference type="EMBL" id="QEK38165.1"/>
    </source>
</evidence>
<dbReference type="EMBL" id="CP043315">
    <property type="protein sequence ID" value="QEK38165.1"/>
    <property type="molecule type" value="Genomic_DNA"/>
</dbReference>
<dbReference type="KEGG" id="cip:FZC35_02140"/>
<name>A0A5C0UDN7_9PROT</name>
<dbReference type="RefSeq" id="WP_148981012.1">
    <property type="nucleotide sequence ID" value="NZ_CP043315.1"/>
</dbReference>
<organism evidence="2 3">
    <name type="scientific">Candidatus Cytomitobacter indipagum</name>
    <dbReference type="NCBI Taxonomy" id="2601575"/>
    <lineage>
        <taxon>Bacteria</taxon>
        <taxon>Pseudomonadati</taxon>
        <taxon>Pseudomonadota</taxon>
        <taxon>Alphaproteobacteria</taxon>
        <taxon>Holosporales</taxon>
        <taxon>Holosporaceae</taxon>
        <taxon>Candidatus Cytomitobacter</taxon>
    </lineage>
</organism>
<reference evidence="2 3" key="1">
    <citation type="submission" date="2019-08" db="EMBL/GenBank/DDBJ databases">
        <title>Highly reduced genomes of protist endosymbionts show evolutionary convergence.</title>
        <authorList>
            <person name="George E."/>
            <person name="Husnik F."/>
            <person name="Tashyreva D."/>
            <person name="Prokopchuk G."/>
            <person name="Horak A."/>
            <person name="Kwong W.K."/>
            <person name="Lukes J."/>
            <person name="Keeling P.J."/>
        </authorList>
    </citation>
    <scope>NUCLEOTIDE SEQUENCE [LARGE SCALE GENOMIC DNA]</scope>
    <source>
        <strain evidence="2">1605</strain>
    </source>
</reference>
<keyword evidence="3" id="KW-1185">Reference proteome</keyword>
<feature type="transmembrane region" description="Helical" evidence="1">
    <location>
        <begin position="54"/>
        <end position="73"/>
    </location>
</feature>
<proteinExistence type="predicted"/>
<keyword evidence="1" id="KW-1133">Transmembrane helix</keyword>
<keyword evidence="1" id="KW-0472">Membrane</keyword>
<evidence type="ECO:0000256" key="1">
    <source>
        <dbReference type="SAM" id="Phobius"/>
    </source>
</evidence>